<reference evidence="6 7" key="1">
    <citation type="journal article" date="2010" name="Stand. Genomic Sci.">
        <title>Complete genome sequence of Segniliparus rotundus type strain (CDC 1076).</title>
        <authorList>
            <person name="Sikorski J."/>
            <person name="Lapidus A."/>
            <person name="Copeland A."/>
            <person name="Misra M."/>
            <person name="Glavina Del Rio T."/>
            <person name="Nolan M."/>
            <person name="Lucas S."/>
            <person name="Chen F."/>
            <person name="Tice H."/>
            <person name="Cheng J.F."/>
            <person name="Jando M."/>
            <person name="Schneider S."/>
            <person name="Bruce D."/>
            <person name="Goodwin L."/>
            <person name="Pitluck S."/>
            <person name="Liolios K."/>
            <person name="Mikhailova N."/>
            <person name="Pati A."/>
            <person name="Ivanova N."/>
            <person name="Mavromatis K."/>
            <person name="Chen A."/>
            <person name="Palaniappan K."/>
            <person name="Chertkov O."/>
            <person name="Land M."/>
            <person name="Hauser L."/>
            <person name="Chang Y.J."/>
            <person name="Jeffries C.D."/>
            <person name="Brettin T."/>
            <person name="Detter J.C."/>
            <person name="Han C."/>
            <person name="Rohde M."/>
            <person name="Goker M."/>
            <person name="Bristow J."/>
            <person name="Eisen J.A."/>
            <person name="Markowitz V."/>
            <person name="Hugenholtz P."/>
            <person name="Kyrpides N.C."/>
            <person name="Klenk H.P."/>
        </authorList>
    </citation>
    <scope>NUCLEOTIDE SEQUENCE [LARGE SCALE GENOMIC DNA]</scope>
    <source>
        <strain evidence="7">ATCC BAA-972 / CDC 1076 / CIP 108378 / DSM 44985 / JCM 13578</strain>
    </source>
</reference>
<feature type="binding site" evidence="4">
    <location>
        <position position="116"/>
    </location>
    <ligand>
        <name>(6R)-10-formyltetrahydrofolate</name>
        <dbReference type="ChEBI" id="CHEBI:195366"/>
    </ligand>
</feature>
<dbReference type="STRING" id="640132.Srot_1501"/>
<dbReference type="HAMAP" id="MF_01930">
    <property type="entry name" value="PurN"/>
    <property type="match status" value="1"/>
</dbReference>
<dbReference type="PANTHER" id="PTHR43369">
    <property type="entry name" value="PHOSPHORIBOSYLGLYCINAMIDE FORMYLTRANSFERASE"/>
    <property type="match status" value="1"/>
</dbReference>
<keyword evidence="2 4" id="KW-0808">Transferase</keyword>
<evidence type="ECO:0000256" key="3">
    <source>
        <dbReference type="ARBA" id="ARBA00022755"/>
    </source>
</evidence>
<evidence type="ECO:0000313" key="6">
    <source>
        <dbReference type="EMBL" id="ADG97964.1"/>
    </source>
</evidence>
<feature type="binding site" evidence="4">
    <location>
        <position position="74"/>
    </location>
    <ligand>
        <name>(6R)-10-formyltetrahydrofolate</name>
        <dbReference type="ChEBI" id="CHEBI:195366"/>
    </ligand>
</feature>
<keyword evidence="3 4" id="KW-0658">Purine biosynthesis</keyword>
<evidence type="ECO:0000256" key="2">
    <source>
        <dbReference type="ARBA" id="ARBA00022679"/>
    </source>
</evidence>
<dbReference type="HOGENOM" id="CLU_038395_1_0_11"/>
<dbReference type="UniPathway" id="UPA00074">
    <property type="reaction ID" value="UER00126"/>
</dbReference>
<comment type="pathway">
    <text evidence="1 4">Purine metabolism; IMP biosynthesis via de novo pathway; N(2)-formyl-N(1)-(5-phospho-D-ribosyl)glycinamide from N(1)-(5-phospho-D-ribosyl)glycinamide (10-formyl THF route): step 1/1.</text>
</comment>
<evidence type="ECO:0000256" key="4">
    <source>
        <dbReference type="HAMAP-Rule" id="MF_01930"/>
    </source>
</evidence>
<dbReference type="CDD" id="cd08645">
    <property type="entry name" value="FMT_core_GART"/>
    <property type="match status" value="1"/>
</dbReference>
<dbReference type="KEGG" id="srt:Srot_1501"/>
<feature type="domain" description="Formyl transferase N-terminal" evidence="5">
    <location>
        <begin position="13"/>
        <end position="191"/>
    </location>
</feature>
<comment type="function">
    <text evidence="4">Catalyzes the transfer of a formyl group from 10-formyltetrahydrofolate to 5-phospho-ribosyl-glycinamide (GAR), producing 5-phospho-ribosyl-N-formylglycinamide (FGAR) and tetrahydrofolate.</text>
</comment>
<dbReference type="EMBL" id="CP001958">
    <property type="protein sequence ID" value="ADG97964.1"/>
    <property type="molecule type" value="Genomic_DNA"/>
</dbReference>
<keyword evidence="7" id="KW-1185">Reference proteome</keyword>
<name>D6Z7N4_SEGRD</name>
<comment type="caution">
    <text evidence="4">Lacks conserved residue(s) required for the propagation of feature annotation.</text>
</comment>
<dbReference type="RefSeq" id="WP_013138417.1">
    <property type="nucleotide sequence ID" value="NC_014168.1"/>
</dbReference>
<dbReference type="AlphaFoldDB" id="D6Z7N4"/>
<dbReference type="InterPro" id="IPR004607">
    <property type="entry name" value="GART"/>
</dbReference>
<dbReference type="Proteomes" id="UP000002247">
    <property type="component" value="Chromosome"/>
</dbReference>
<dbReference type="GO" id="GO:0004644">
    <property type="term" value="F:phosphoribosylglycinamide formyltransferase activity"/>
    <property type="evidence" value="ECO:0007669"/>
    <property type="project" value="UniProtKB-UniRule"/>
</dbReference>
<dbReference type="GO" id="GO:0005829">
    <property type="term" value="C:cytosol"/>
    <property type="evidence" value="ECO:0007669"/>
    <property type="project" value="TreeGrafter"/>
</dbReference>
<dbReference type="SUPFAM" id="SSF53328">
    <property type="entry name" value="Formyltransferase"/>
    <property type="match status" value="1"/>
</dbReference>
<dbReference type="OrthoDB" id="9806170at2"/>
<dbReference type="GO" id="GO:0006189">
    <property type="term" value="P:'de novo' IMP biosynthetic process"/>
    <property type="evidence" value="ECO:0007669"/>
    <property type="project" value="UniProtKB-UniRule"/>
</dbReference>
<evidence type="ECO:0000256" key="1">
    <source>
        <dbReference type="ARBA" id="ARBA00005054"/>
    </source>
</evidence>
<evidence type="ECO:0000313" key="7">
    <source>
        <dbReference type="Proteomes" id="UP000002247"/>
    </source>
</evidence>
<comment type="catalytic activity">
    <reaction evidence="4">
        <text>N(1)-(5-phospho-beta-D-ribosyl)glycinamide + (6R)-10-formyltetrahydrofolate = N(2)-formyl-N(1)-(5-phospho-beta-D-ribosyl)glycinamide + (6S)-5,6,7,8-tetrahydrofolate + H(+)</text>
        <dbReference type="Rhea" id="RHEA:15053"/>
        <dbReference type="ChEBI" id="CHEBI:15378"/>
        <dbReference type="ChEBI" id="CHEBI:57453"/>
        <dbReference type="ChEBI" id="CHEBI:143788"/>
        <dbReference type="ChEBI" id="CHEBI:147286"/>
        <dbReference type="ChEBI" id="CHEBI:195366"/>
        <dbReference type="EC" id="2.1.2.2"/>
    </reaction>
</comment>
<evidence type="ECO:0000259" key="5">
    <source>
        <dbReference type="Pfam" id="PF00551"/>
    </source>
</evidence>
<dbReference type="eggNOG" id="COG0299">
    <property type="taxonomic scope" value="Bacteria"/>
</dbReference>
<feature type="active site" description="Proton donor" evidence="4">
    <location>
        <position position="118"/>
    </location>
</feature>
<dbReference type="EC" id="2.1.2.2" evidence="4"/>
<protein>
    <recommendedName>
        <fullName evidence="4">Phosphoribosylglycinamide formyltransferase</fullName>
        <ecNumber evidence="4">2.1.2.2</ecNumber>
    </recommendedName>
    <alternativeName>
        <fullName evidence="4">5'-phosphoribosylglycinamide transformylase</fullName>
    </alternativeName>
    <alternativeName>
        <fullName evidence="4">GAR transformylase</fullName>
        <shortName evidence="4">GART</shortName>
    </alternativeName>
</protein>
<dbReference type="Gene3D" id="3.40.50.170">
    <property type="entry name" value="Formyl transferase, N-terminal domain"/>
    <property type="match status" value="1"/>
</dbReference>
<comment type="similarity">
    <text evidence="4">Belongs to the GART family.</text>
</comment>
<dbReference type="InterPro" id="IPR036477">
    <property type="entry name" value="Formyl_transf_N_sf"/>
</dbReference>
<dbReference type="InterPro" id="IPR002376">
    <property type="entry name" value="Formyl_transf_N"/>
</dbReference>
<accession>D6Z7N4</accession>
<gene>
    <name evidence="4" type="primary">purN</name>
    <name evidence="6" type="ordered locus">Srot_1501</name>
</gene>
<feature type="site" description="Raises pKa of active site His" evidence="4">
    <location>
        <position position="154"/>
    </location>
</feature>
<sequence>MAHDGSKTLQPARIVVLASGTGSLFAALLEASAAENYPGRVVGLVVDRACLAESVAEDAGVEVRRVDPREKPDRACWDEDLTRAVAELRPDVVVCAGFMRVLAKPFVDRFPEQIVNSHPALLPSFPGAHAVRDALKHGVRVTGTTVHVVDHGVDTGPILAQEAVPVFATDTEETLHERIKEVERRLLPQTVAGFISGVVAPAHRKEQDR</sequence>
<organism evidence="6 7">
    <name type="scientific">Segniliparus rotundus (strain ATCC BAA-972 / CDC 1076 / CIP 108378 / DSM 44985 / JCM 13578)</name>
    <dbReference type="NCBI Taxonomy" id="640132"/>
    <lineage>
        <taxon>Bacteria</taxon>
        <taxon>Bacillati</taxon>
        <taxon>Actinomycetota</taxon>
        <taxon>Actinomycetes</taxon>
        <taxon>Mycobacteriales</taxon>
        <taxon>Segniliparaceae</taxon>
        <taxon>Segniliparus</taxon>
    </lineage>
</organism>
<dbReference type="Pfam" id="PF00551">
    <property type="entry name" value="Formyl_trans_N"/>
    <property type="match status" value="1"/>
</dbReference>
<dbReference type="NCBIfam" id="TIGR00639">
    <property type="entry name" value="PurN"/>
    <property type="match status" value="1"/>
</dbReference>
<proteinExistence type="inferred from homology"/>
<dbReference type="PANTHER" id="PTHR43369:SF2">
    <property type="entry name" value="PHOSPHORIBOSYLGLYCINAMIDE FORMYLTRANSFERASE"/>
    <property type="match status" value="1"/>
</dbReference>